<keyword evidence="6 9" id="KW-0378">Hydrolase</keyword>
<dbReference type="CDD" id="cd09725">
    <property type="entry name" value="Cas2_I_II_III"/>
    <property type="match status" value="1"/>
</dbReference>
<dbReference type="Proteomes" id="UP000265562">
    <property type="component" value="Chromosome"/>
</dbReference>
<keyword evidence="4 9" id="KW-0479">Metal-binding</keyword>
<accession>A0A385Q1W3</accession>
<comment type="cofactor">
    <cofactor evidence="1 9">
        <name>Mg(2+)</name>
        <dbReference type="ChEBI" id="CHEBI:18420"/>
    </cofactor>
</comment>
<keyword evidence="11" id="KW-1185">Reference proteome</keyword>
<evidence type="ECO:0000256" key="6">
    <source>
        <dbReference type="ARBA" id="ARBA00022801"/>
    </source>
</evidence>
<evidence type="ECO:0000256" key="9">
    <source>
        <dbReference type="HAMAP-Rule" id="MF_01471"/>
    </source>
</evidence>
<dbReference type="HAMAP" id="MF_01471">
    <property type="entry name" value="Cas2"/>
    <property type="match status" value="1"/>
</dbReference>
<dbReference type="OrthoDB" id="9798176at2"/>
<comment type="function">
    <text evidence="9">CRISPR (clustered regularly interspaced short palindromic repeat), is an adaptive immune system that provides protection against mobile genetic elements (viruses, transposable elements and conjugative plasmids). CRISPR clusters contain sequences complementary to antecedent mobile elements and target invading nucleic acids. CRISPR clusters are transcribed and processed into CRISPR RNA (crRNA). Functions as a ssRNA-specific endoribonuclease. Involved in the integration of spacer DNA into the CRISPR cassette.</text>
</comment>
<dbReference type="GO" id="GO:0016787">
    <property type="term" value="F:hydrolase activity"/>
    <property type="evidence" value="ECO:0007669"/>
    <property type="project" value="UniProtKB-KW"/>
</dbReference>
<dbReference type="KEGG" id="lua:D4A81_10670"/>
<dbReference type="EC" id="3.1.-.-" evidence="9"/>
<reference evidence="10 11" key="1">
    <citation type="submission" date="2018-09" db="EMBL/GenBank/DDBJ databases">
        <title>Genome sequencing of Lachnoanaerobaculum umeaense DSM 23576.</title>
        <authorList>
            <person name="Kook J.-K."/>
            <person name="Park S.-N."/>
            <person name="Lim Y.K."/>
        </authorList>
    </citation>
    <scope>NUCLEOTIDE SEQUENCE [LARGE SCALE GENOMIC DNA]</scope>
    <source>
        <strain evidence="11">DSM 23576 \ CCUG 58757</strain>
    </source>
</reference>
<dbReference type="GO" id="GO:0004521">
    <property type="term" value="F:RNA endonuclease activity"/>
    <property type="evidence" value="ECO:0007669"/>
    <property type="project" value="InterPro"/>
</dbReference>
<dbReference type="InterPro" id="IPR021127">
    <property type="entry name" value="CRISPR_associated_Cas2"/>
</dbReference>
<keyword evidence="5 9" id="KW-0255">Endonuclease</keyword>
<dbReference type="GO" id="GO:0046872">
    <property type="term" value="F:metal ion binding"/>
    <property type="evidence" value="ECO:0007669"/>
    <property type="project" value="UniProtKB-UniRule"/>
</dbReference>
<gene>
    <name evidence="9 10" type="primary">cas2</name>
    <name evidence="10" type="ORF">D4A81_10670</name>
</gene>
<evidence type="ECO:0000256" key="4">
    <source>
        <dbReference type="ARBA" id="ARBA00022723"/>
    </source>
</evidence>
<feature type="binding site" evidence="9">
    <location>
        <position position="19"/>
    </location>
    <ligand>
        <name>Mg(2+)</name>
        <dbReference type="ChEBI" id="CHEBI:18420"/>
        <note>catalytic</note>
    </ligand>
</feature>
<comment type="similarity">
    <text evidence="2 9">Belongs to the CRISPR-associated endoribonuclease Cas2 protein family.</text>
</comment>
<keyword evidence="3 9" id="KW-0540">Nuclease</keyword>
<dbReference type="RefSeq" id="WP_111524058.1">
    <property type="nucleotide sequence ID" value="NZ_CP032364.1"/>
</dbReference>
<dbReference type="NCBIfam" id="TIGR01573">
    <property type="entry name" value="cas2"/>
    <property type="match status" value="1"/>
</dbReference>
<proteinExistence type="inferred from homology"/>
<organism evidence="10 11">
    <name type="scientific">Lachnoanaerobaculum umeaense</name>
    <dbReference type="NCBI Taxonomy" id="617123"/>
    <lineage>
        <taxon>Bacteria</taxon>
        <taxon>Bacillati</taxon>
        <taxon>Bacillota</taxon>
        <taxon>Clostridia</taxon>
        <taxon>Lachnospirales</taxon>
        <taxon>Lachnospiraceae</taxon>
        <taxon>Lachnoanaerobaculum</taxon>
    </lineage>
</organism>
<dbReference type="GO" id="GO:0051607">
    <property type="term" value="P:defense response to virus"/>
    <property type="evidence" value="ECO:0007669"/>
    <property type="project" value="UniProtKB-UniRule"/>
</dbReference>
<evidence type="ECO:0000256" key="1">
    <source>
        <dbReference type="ARBA" id="ARBA00001946"/>
    </source>
</evidence>
<dbReference type="PANTHER" id="PTHR34405">
    <property type="entry name" value="CRISPR-ASSOCIATED ENDORIBONUCLEASE CAS2"/>
    <property type="match status" value="1"/>
</dbReference>
<dbReference type="AlphaFoldDB" id="A0A385Q1W3"/>
<evidence type="ECO:0000313" key="10">
    <source>
        <dbReference type="EMBL" id="AYB00351.1"/>
    </source>
</evidence>
<evidence type="ECO:0000256" key="2">
    <source>
        <dbReference type="ARBA" id="ARBA00009959"/>
    </source>
</evidence>
<evidence type="ECO:0000256" key="7">
    <source>
        <dbReference type="ARBA" id="ARBA00022842"/>
    </source>
</evidence>
<dbReference type="Gene3D" id="3.30.70.240">
    <property type="match status" value="1"/>
</dbReference>
<name>A0A385Q1W3_9FIRM</name>
<dbReference type="InterPro" id="IPR019199">
    <property type="entry name" value="Virulence_VapD/CRISPR_Cas2"/>
</dbReference>
<dbReference type="PANTHER" id="PTHR34405:SF3">
    <property type="entry name" value="CRISPR-ASSOCIATED ENDORIBONUCLEASE CAS2 3"/>
    <property type="match status" value="1"/>
</dbReference>
<evidence type="ECO:0000256" key="5">
    <source>
        <dbReference type="ARBA" id="ARBA00022759"/>
    </source>
</evidence>
<dbReference type="Pfam" id="PF09827">
    <property type="entry name" value="CRISPR_Cas2"/>
    <property type="match status" value="1"/>
</dbReference>
<evidence type="ECO:0000256" key="8">
    <source>
        <dbReference type="ARBA" id="ARBA00023118"/>
    </source>
</evidence>
<protein>
    <recommendedName>
        <fullName evidence="9">CRISPR-associated endoribonuclease Cas2</fullName>
        <ecNumber evidence="9">3.1.-.-</ecNumber>
    </recommendedName>
</protein>
<dbReference type="SUPFAM" id="SSF143430">
    <property type="entry name" value="TTP0101/SSO1404-like"/>
    <property type="match status" value="1"/>
</dbReference>
<evidence type="ECO:0000256" key="3">
    <source>
        <dbReference type="ARBA" id="ARBA00022722"/>
    </source>
</evidence>
<keyword evidence="7 9" id="KW-0460">Magnesium</keyword>
<evidence type="ECO:0000313" key="11">
    <source>
        <dbReference type="Proteomes" id="UP000265562"/>
    </source>
</evidence>
<comment type="subunit">
    <text evidence="9">Homodimer, forms a heterotetramer with a Cas1 homodimer.</text>
</comment>
<keyword evidence="8 9" id="KW-0051">Antiviral defense</keyword>
<dbReference type="EMBL" id="CP032364">
    <property type="protein sequence ID" value="AYB00351.1"/>
    <property type="molecule type" value="Genomic_DNA"/>
</dbReference>
<sequence length="99" mass="11850">MKKEETREELKYRVLIIYDITEDKPRINLSKLLSSYGIRVQKSAFEANLNKKQYEKLIFELDRYVGREDSIRVYKMYEDSEVITYGKVDEAVFDEVIIV</sequence>
<dbReference type="GO" id="GO:0043571">
    <property type="term" value="P:maintenance of CRISPR repeat elements"/>
    <property type="evidence" value="ECO:0007669"/>
    <property type="project" value="UniProtKB-UniRule"/>
</dbReference>